<keyword evidence="6" id="KW-0539">Nucleus</keyword>
<proteinExistence type="predicted"/>
<dbReference type="InterPro" id="IPR052442">
    <property type="entry name" value="Env_Response_Regulator"/>
</dbReference>
<feature type="compositionally biased region" description="Acidic residues" evidence="8">
    <location>
        <begin position="701"/>
        <end position="710"/>
    </location>
</feature>
<dbReference type="EMBL" id="CM009749">
    <property type="protein sequence ID" value="PUZ76413.1"/>
    <property type="molecule type" value="Genomic_DNA"/>
</dbReference>
<evidence type="ECO:0008006" key="13">
    <source>
        <dbReference type="Google" id="ProtNLM"/>
    </source>
</evidence>
<evidence type="ECO:0000259" key="10">
    <source>
        <dbReference type="PROSITE" id="PS51525"/>
    </source>
</evidence>
<dbReference type="Pfam" id="PF17035">
    <property type="entry name" value="BET"/>
    <property type="match status" value="1"/>
</dbReference>
<dbReference type="PANTHER" id="PTHR46136">
    <property type="entry name" value="TRANSCRIPTION FACTOR GTE8"/>
    <property type="match status" value="1"/>
</dbReference>
<dbReference type="InterPro" id="IPR001487">
    <property type="entry name" value="Bromodomain"/>
</dbReference>
<sequence>MVVNGEQICVPLAPGHMTPTVLMEFGQQRPIKRGYEEMAFRGVTPVAPRGYSETVGESECAAGSPVRVDSEDSSAPKRKCISLNSDGFDVKREIFVPSKMSSSERRYLRKRFRAELDSVRDLLKKPEFAAPVPVSRAPALSSSAAPRAKKVHRGSNVVRGAKGRFLPTKPRPEPSAELSEAAVFKQCETVLKKLMTQKYSHIFNVPVDVVKLQIPDYFDIIKTPMDLGTVQKKLESGSYTSPSDFAADVRLTFNNAMTYNPRGHAVHDMAIQLNKMFENRWRTIEKKLASVAAEKHVEVDRADSKRRKTSPVDRSDVSVEGVRQTEPVKPKMTAAEKEAFGNCLASIADDLPSHILELLQQCIDSNTDMAGDGEIEIDIQAVSDDLLFELKKQVDKYLQEREQSQQVAKSEPSENEAVNVSGLSHSSTNPCKGSEPIEEDVDICGNASPIMLDKDAQIRSSKCGSPSSSSSDSGSSSSDSDSGSDSESESEKVGSPAKIVKGTKKPDQLVEQEKSDVISPADANRPADTVGLREEDSESKPAPEGENSKPDTQVSPDRLLRAALLRSRYADVIVKARGILSQGGDKQEELEKLQKEEKARLLAEGNAAMEARRAEAEAETKRKRDFEREKARQALQEMERTVEINDNLHLKDLEMLGTATAEHIVSSVDETSPERSQDGMPGFHPGSVNPLEQLGLFMKVDDEDDDEEPSSDPGVKEAEEGEIN</sequence>
<feature type="domain" description="NET" evidence="10">
    <location>
        <begin position="322"/>
        <end position="405"/>
    </location>
</feature>
<evidence type="ECO:0000313" key="11">
    <source>
        <dbReference type="EMBL" id="PUZ76413.1"/>
    </source>
</evidence>
<dbReference type="InterPro" id="IPR036427">
    <property type="entry name" value="Bromodomain-like_sf"/>
</dbReference>
<comment type="subcellular location">
    <subcellularLocation>
        <location evidence="1">Nucleus</location>
    </subcellularLocation>
</comment>
<evidence type="ECO:0000256" key="2">
    <source>
        <dbReference type="ARBA" id="ARBA00023015"/>
    </source>
</evidence>
<evidence type="ECO:0000256" key="5">
    <source>
        <dbReference type="ARBA" id="ARBA00023163"/>
    </source>
</evidence>
<feature type="domain" description="Bromo" evidence="9">
    <location>
        <begin position="195"/>
        <end position="267"/>
    </location>
</feature>
<feature type="region of interest" description="Disordered" evidence="8">
    <location>
        <begin position="402"/>
        <end position="437"/>
    </location>
</feature>
<dbReference type="STRING" id="1504633.A0A2T7F8K4"/>
<dbReference type="PRINTS" id="PR00503">
    <property type="entry name" value="BROMODOMAIN"/>
</dbReference>
<evidence type="ECO:0000256" key="6">
    <source>
        <dbReference type="ARBA" id="ARBA00023242"/>
    </source>
</evidence>
<keyword evidence="12" id="KW-1185">Reference proteome</keyword>
<feature type="region of interest" description="Disordered" evidence="8">
    <location>
        <begin position="299"/>
        <end position="324"/>
    </location>
</feature>
<dbReference type="PROSITE" id="PS51525">
    <property type="entry name" value="NET"/>
    <property type="match status" value="1"/>
</dbReference>
<protein>
    <recommendedName>
        <fullName evidence="13">Bromo domain-containing protein</fullName>
    </recommendedName>
</protein>
<feature type="compositionally biased region" description="Low complexity" evidence="8">
    <location>
        <begin position="460"/>
        <end position="481"/>
    </location>
</feature>
<dbReference type="PROSITE" id="PS50014">
    <property type="entry name" value="BROMODOMAIN_2"/>
    <property type="match status" value="1"/>
</dbReference>
<feature type="compositionally biased region" description="Basic and acidic residues" evidence="8">
    <location>
        <begin position="610"/>
        <end position="632"/>
    </location>
</feature>
<dbReference type="InterPro" id="IPR027353">
    <property type="entry name" value="NET_dom"/>
</dbReference>
<keyword evidence="5" id="KW-0804">Transcription</keyword>
<dbReference type="Gene3D" id="1.20.1270.220">
    <property type="match status" value="1"/>
</dbReference>
<dbReference type="PANTHER" id="PTHR46136:SF1">
    <property type="entry name" value="TRANSCRIPTION FACTOR GTE11-RELATED"/>
    <property type="match status" value="1"/>
</dbReference>
<dbReference type="InterPro" id="IPR037377">
    <property type="entry name" value="GTE_bromo"/>
</dbReference>
<evidence type="ECO:0000256" key="8">
    <source>
        <dbReference type="SAM" id="MobiDB-lite"/>
    </source>
</evidence>
<feature type="compositionally biased region" description="Basic and acidic residues" evidence="8">
    <location>
        <begin position="531"/>
        <end position="549"/>
    </location>
</feature>
<dbReference type="SMART" id="SM00297">
    <property type="entry name" value="BROMO"/>
    <property type="match status" value="1"/>
</dbReference>
<feature type="region of interest" description="Disordered" evidence="8">
    <location>
        <begin position="458"/>
        <end position="558"/>
    </location>
</feature>
<evidence type="ECO:0000256" key="3">
    <source>
        <dbReference type="ARBA" id="ARBA00023054"/>
    </source>
</evidence>
<feature type="region of interest" description="Disordered" evidence="8">
    <location>
        <begin position="662"/>
        <end position="724"/>
    </location>
</feature>
<dbReference type="InterPro" id="IPR038336">
    <property type="entry name" value="NET_sf"/>
</dbReference>
<dbReference type="GO" id="GO:0005634">
    <property type="term" value="C:nucleus"/>
    <property type="evidence" value="ECO:0007669"/>
    <property type="project" value="UniProtKB-SubCell"/>
</dbReference>
<gene>
    <name evidence="11" type="ORF">GQ55_1G288700</name>
</gene>
<feature type="region of interest" description="Disordered" evidence="8">
    <location>
        <begin position="608"/>
        <end position="632"/>
    </location>
</feature>
<evidence type="ECO:0000256" key="7">
    <source>
        <dbReference type="PROSITE-ProRule" id="PRU00035"/>
    </source>
</evidence>
<evidence type="ECO:0000256" key="1">
    <source>
        <dbReference type="ARBA" id="ARBA00004123"/>
    </source>
</evidence>
<dbReference type="Pfam" id="PF00439">
    <property type="entry name" value="Bromodomain"/>
    <property type="match status" value="1"/>
</dbReference>
<dbReference type="Gramene" id="PUZ76413">
    <property type="protein sequence ID" value="PUZ76413"/>
    <property type="gene ID" value="GQ55_1G288700"/>
</dbReference>
<accession>A0A2T7F8K4</accession>
<dbReference type="Gene3D" id="1.20.920.10">
    <property type="entry name" value="Bromodomain-like"/>
    <property type="match status" value="1"/>
</dbReference>
<keyword evidence="4 7" id="KW-0103">Bromodomain</keyword>
<feature type="compositionally biased region" description="Basic and acidic residues" evidence="8">
    <location>
        <begin position="504"/>
        <end position="516"/>
    </location>
</feature>
<dbReference type="SUPFAM" id="SSF47370">
    <property type="entry name" value="Bromodomain"/>
    <property type="match status" value="1"/>
</dbReference>
<keyword evidence="2" id="KW-0805">Transcription regulation</keyword>
<dbReference type="OrthoDB" id="21449at2759"/>
<evidence type="ECO:0000313" key="12">
    <source>
        <dbReference type="Proteomes" id="UP000244336"/>
    </source>
</evidence>
<feature type="compositionally biased region" description="Polar residues" evidence="8">
    <location>
        <begin position="416"/>
        <end position="431"/>
    </location>
</feature>
<reference evidence="11 12" key="1">
    <citation type="submission" date="2018-04" db="EMBL/GenBank/DDBJ databases">
        <title>WGS assembly of Panicum hallii var. hallii HAL2.</title>
        <authorList>
            <person name="Lovell J."/>
            <person name="Jenkins J."/>
            <person name="Lowry D."/>
            <person name="Mamidi S."/>
            <person name="Sreedasyam A."/>
            <person name="Weng X."/>
            <person name="Barry K."/>
            <person name="Bonette J."/>
            <person name="Campitelli B."/>
            <person name="Daum C."/>
            <person name="Gordon S."/>
            <person name="Gould B."/>
            <person name="Lipzen A."/>
            <person name="MacQueen A."/>
            <person name="Palacio-Mejia J."/>
            <person name="Plott C."/>
            <person name="Shakirov E."/>
            <person name="Shu S."/>
            <person name="Yoshinaga Y."/>
            <person name="Zane M."/>
            <person name="Rokhsar D."/>
            <person name="Grimwood J."/>
            <person name="Schmutz J."/>
            <person name="Juenger T."/>
        </authorList>
    </citation>
    <scope>NUCLEOTIDE SEQUENCE [LARGE SCALE GENOMIC DNA]</scope>
    <source>
        <strain evidence="12">cv. HAL2</strain>
    </source>
</reference>
<dbReference type="Proteomes" id="UP000244336">
    <property type="component" value="Chromosome 1"/>
</dbReference>
<keyword evidence="3" id="KW-0175">Coiled coil</keyword>
<organism evidence="11 12">
    <name type="scientific">Panicum hallii var. hallii</name>
    <dbReference type="NCBI Taxonomy" id="1504633"/>
    <lineage>
        <taxon>Eukaryota</taxon>
        <taxon>Viridiplantae</taxon>
        <taxon>Streptophyta</taxon>
        <taxon>Embryophyta</taxon>
        <taxon>Tracheophyta</taxon>
        <taxon>Spermatophyta</taxon>
        <taxon>Magnoliopsida</taxon>
        <taxon>Liliopsida</taxon>
        <taxon>Poales</taxon>
        <taxon>Poaceae</taxon>
        <taxon>PACMAD clade</taxon>
        <taxon>Panicoideae</taxon>
        <taxon>Panicodae</taxon>
        <taxon>Paniceae</taxon>
        <taxon>Panicinae</taxon>
        <taxon>Panicum</taxon>
        <taxon>Panicum sect. Panicum</taxon>
    </lineage>
</organism>
<name>A0A2T7F8K4_9POAL</name>
<evidence type="ECO:0000256" key="4">
    <source>
        <dbReference type="ARBA" id="ARBA00023117"/>
    </source>
</evidence>
<evidence type="ECO:0000259" key="9">
    <source>
        <dbReference type="PROSITE" id="PS50014"/>
    </source>
</evidence>
<dbReference type="CDD" id="cd05506">
    <property type="entry name" value="Bromo_plant1"/>
    <property type="match status" value="1"/>
</dbReference>
<dbReference type="AlphaFoldDB" id="A0A2T7F8K4"/>